<dbReference type="Proteomes" id="UP001373714">
    <property type="component" value="Unassembled WGS sequence"/>
</dbReference>
<feature type="compositionally biased region" description="Polar residues" evidence="1">
    <location>
        <begin position="428"/>
        <end position="443"/>
    </location>
</feature>
<reference evidence="2 3" key="1">
    <citation type="submission" date="2019-10" db="EMBL/GenBank/DDBJ databases">
        <authorList>
            <person name="Palmer J.M."/>
        </authorList>
    </citation>
    <scope>NUCLEOTIDE SEQUENCE [LARGE SCALE GENOMIC DNA]</scope>
    <source>
        <strain evidence="2 3">TWF730</strain>
    </source>
</reference>
<feature type="region of interest" description="Disordered" evidence="1">
    <location>
        <begin position="315"/>
        <end position="373"/>
    </location>
</feature>
<comment type="caution">
    <text evidence="2">The sequence shown here is derived from an EMBL/GenBank/DDBJ whole genome shotgun (WGS) entry which is preliminary data.</text>
</comment>
<feature type="compositionally biased region" description="Acidic residues" evidence="1">
    <location>
        <begin position="94"/>
        <end position="118"/>
    </location>
</feature>
<dbReference type="EMBL" id="JAVHNS010000007">
    <property type="protein sequence ID" value="KAK6349043.1"/>
    <property type="molecule type" value="Genomic_DNA"/>
</dbReference>
<evidence type="ECO:0000256" key="1">
    <source>
        <dbReference type="SAM" id="MobiDB-lite"/>
    </source>
</evidence>
<dbReference type="AlphaFoldDB" id="A0AAV9UTM3"/>
<evidence type="ECO:0000313" key="3">
    <source>
        <dbReference type="Proteomes" id="UP001373714"/>
    </source>
</evidence>
<feature type="compositionally biased region" description="Basic and acidic residues" evidence="1">
    <location>
        <begin position="410"/>
        <end position="427"/>
    </location>
</feature>
<feature type="compositionally biased region" description="Basic and acidic residues" evidence="1">
    <location>
        <begin position="390"/>
        <end position="400"/>
    </location>
</feature>
<protein>
    <submittedName>
        <fullName evidence="2">Uncharacterized protein</fullName>
    </submittedName>
</protein>
<sequence>MQSTHKIPIRARSISLSTILSIGLLSTTFTLGSPIDSFSPNLNKDKPGLNLFSNTSFVPDPQLTPNKTSITRTPVIARLGPRTDSPSNFIPYDGNEDDDDDDDDDDTDDDDISDDDDHYSDIPWEDHDRYPPIIFDFFTDAGLYIACTHARHVMTLRRNAGRTKLPPYLWPNFEGHNTYARVAAILSYQEKCRTCRCSPDGEIVPNPAPNPEGAKEGSPGWNYCQRRVTAVTCAIAAGCYCTAKLITPTSIPLSVPGKMIQDTLDLIPIGIRLANQGYRYTHAGNGETYGFSPDKMENDLFPDRKALNGDMDPIAAHNKDGDSKTSGEYPLSKISPHGIPEYLVPDTEEPYYLQGPETDASIQSRGPRYNPPPAMLRSYMGYGTRMGRNPKRDISNRELNDGVSVWDGSRVLRDASKDQTSKTDEGRSTQANELETPTKTIKS</sequence>
<proteinExistence type="predicted"/>
<keyword evidence="3" id="KW-1185">Reference proteome</keyword>
<gene>
    <name evidence="2" type="ORF">TWF730_009803</name>
</gene>
<evidence type="ECO:0000313" key="2">
    <source>
        <dbReference type="EMBL" id="KAK6349043.1"/>
    </source>
</evidence>
<feature type="region of interest" description="Disordered" evidence="1">
    <location>
        <begin position="386"/>
        <end position="443"/>
    </location>
</feature>
<name>A0AAV9UTM3_9PEZI</name>
<accession>A0AAV9UTM3</accession>
<feature type="compositionally biased region" description="Polar residues" evidence="1">
    <location>
        <begin position="60"/>
        <end position="72"/>
    </location>
</feature>
<feature type="region of interest" description="Disordered" evidence="1">
    <location>
        <begin position="60"/>
        <end position="124"/>
    </location>
</feature>
<organism evidence="2 3">
    <name type="scientific">Orbilia blumenaviensis</name>
    <dbReference type="NCBI Taxonomy" id="1796055"/>
    <lineage>
        <taxon>Eukaryota</taxon>
        <taxon>Fungi</taxon>
        <taxon>Dikarya</taxon>
        <taxon>Ascomycota</taxon>
        <taxon>Pezizomycotina</taxon>
        <taxon>Orbiliomycetes</taxon>
        <taxon>Orbiliales</taxon>
        <taxon>Orbiliaceae</taxon>
        <taxon>Orbilia</taxon>
    </lineage>
</organism>